<dbReference type="STRING" id="1472378.AU381_03590"/>
<feature type="transmembrane region" description="Helical" evidence="9">
    <location>
        <begin position="29"/>
        <end position="46"/>
    </location>
</feature>
<gene>
    <name evidence="11" type="ORF">AU381_03590</name>
</gene>
<dbReference type="NCBIfam" id="TIGR00378">
    <property type="entry name" value="cax"/>
    <property type="match status" value="1"/>
</dbReference>
<evidence type="ECO:0000256" key="9">
    <source>
        <dbReference type="RuleBase" id="RU365028"/>
    </source>
</evidence>
<dbReference type="InterPro" id="IPR044880">
    <property type="entry name" value="NCX_ion-bd_dom_sf"/>
</dbReference>
<evidence type="ECO:0000313" key="11">
    <source>
        <dbReference type="EMBL" id="OAP40981.1"/>
    </source>
</evidence>
<dbReference type="PANTHER" id="PTHR31503:SF22">
    <property type="entry name" value="VACUOLAR CALCIUM ION TRANSPORTER"/>
    <property type="match status" value="1"/>
</dbReference>
<feature type="domain" description="Sodium/calcium exchanger membrane region" evidence="10">
    <location>
        <begin position="51"/>
        <end position="204"/>
    </location>
</feature>
<dbReference type="InterPro" id="IPR004798">
    <property type="entry name" value="CAX-like"/>
</dbReference>
<dbReference type="OrthoDB" id="8438242at2"/>
<feature type="transmembrane region" description="Helical" evidence="9">
    <location>
        <begin position="52"/>
        <end position="71"/>
    </location>
</feature>
<dbReference type="GO" id="GO:0012505">
    <property type="term" value="C:endomembrane system"/>
    <property type="evidence" value="ECO:0007669"/>
    <property type="project" value="UniProtKB-SubCell"/>
</dbReference>
<feature type="transmembrane region" description="Helical" evidence="9">
    <location>
        <begin position="263"/>
        <end position="283"/>
    </location>
</feature>
<comment type="caution">
    <text evidence="11">The sequence shown here is derived from an EMBL/GenBank/DDBJ whole genome shotgun (WGS) entry which is preliminary data.</text>
</comment>
<protein>
    <recommendedName>
        <fullName evidence="9">Ca(2+)/H(+) antiporter</fullName>
    </recommendedName>
</protein>
<comment type="similarity">
    <text evidence="9">Belongs to the Ca(2+):cation antiporter (CaCA) (TC 2.A.19) family.</text>
</comment>
<keyword evidence="2 9" id="KW-0813">Transport</keyword>
<dbReference type="Pfam" id="PF01699">
    <property type="entry name" value="Na_Ca_ex"/>
    <property type="match status" value="2"/>
</dbReference>
<reference evidence="11 12" key="1">
    <citation type="journal article" date="2016" name="Int. J. Syst. Evol. Microbiol.">
        <title>Ensifer glycinis sp. nov., an novel rhizobial species associated with Glycine spp.</title>
        <authorList>
            <person name="Yan H."/>
            <person name="Yan J."/>
            <person name="Sui X.H."/>
            <person name="Wang E.T."/>
            <person name="Chen W.X."/>
            <person name="Zhang X.X."/>
            <person name="Chen W.F."/>
        </authorList>
    </citation>
    <scope>NUCLEOTIDE SEQUENCE [LARGE SCALE GENOMIC DNA]</scope>
    <source>
        <strain evidence="11 12">CCBAU 23380</strain>
    </source>
</reference>
<dbReference type="RefSeq" id="WP_064241285.1">
    <property type="nucleotide sequence ID" value="NZ_LPUX01000053.1"/>
</dbReference>
<keyword evidence="7 9" id="KW-0406">Ion transport</keyword>
<keyword evidence="12" id="KW-1185">Reference proteome</keyword>
<dbReference type="AlphaFoldDB" id="A0A178Y0H7"/>
<feature type="transmembrane region" description="Helical" evidence="9">
    <location>
        <begin position="149"/>
        <end position="169"/>
    </location>
</feature>
<evidence type="ECO:0000256" key="1">
    <source>
        <dbReference type="ARBA" id="ARBA00004127"/>
    </source>
</evidence>
<organism evidence="11 12">
    <name type="scientific">Sinorhizobium glycinis</name>
    <dbReference type="NCBI Taxonomy" id="1472378"/>
    <lineage>
        <taxon>Bacteria</taxon>
        <taxon>Pseudomonadati</taxon>
        <taxon>Pseudomonadota</taxon>
        <taxon>Alphaproteobacteria</taxon>
        <taxon>Hyphomicrobiales</taxon>
        <taxon>Rhizobiaceae</taxon>
        <taxon>Sinorhizobium/Ensifer group</taxon>
        <taxon>Sinorhizobium</taxon>
    </lineage>
</organism>
<dbReference type="InterPro" id="IPR004713">
    <property type="entry name" value="CaH_exchang"/>
</dbReference>
<dbReference type="GO" id="GO:0016020">
    <property type="term" value="C:membrane"/>
    <property type="evidence" value="ECO:0007669"/>
    <property type="project" value="InterPro"/>
</dbReference>
<dbReference type="GO" id="GO:0015369">
    <property type="term" value="F:calcium:proton antiporter activity"/>
    <property type="evidence" value="ECO:0007669"/>
    <property type="project" value="UniProtKB-UniRule"/>
</dbReference>
<comment type="subcellular location">
    <subcellularLocation>
        <location evidence="1">Endomembrane system</location>
        <topology evidence="1">Multi-pass membrane protein</topology>
    </subcellularLocation>
</comment>
<name>A0A178Y0H7_9HYPH</name>
<feature type="transmembrane region" description="Helical" evidence="9">
    <location>
        <begin position="83"/>
        <end position="104"/>
    </location>
</feature>
<feature type="transmembrane region" description="Helical" evidence="9">
    <location>
        <begin position="327"/>
        <end position="347"/>
    </location>
</feature>
<dbReference type="GO" id="GO:0006874">
    <property type="term" value="P:intracellular calcium ion homeostasis"/>
    <property type="evidence" value="ECO:0007669"/>
    <property type="project" value="TreeGrafter"/>
</dbReference>
<dbReference type="EMBL" id="LPUX01000053">
    <property type="protein sequence ID" value="OAP40981.1"/>
    <property type="molecule type" value="Genomic_DNA"/>
</dbReference>
<proteinExistence type="inferred from homology"/>
<comment type="function">
    <text evidence="9">Ca(+)/H(+) antiporter that extrudes calcium in exchange for external protons.</text>
</comment>
<accession>A0A178Y0H7</accession>
<dbReference type="Gene3D" id="1.20.1420.30">
    <property type="entry name" value="NCX, central ion-binding region"/>
    <property type="match status" value="1"/>
</dbReference>
<keyword evidence="9" id="KW-0050">Antiport</keyword>
<evidence type="ECO:0000256" key="7">
    <source>
        <dbReference type="ARBA" id="ARBA00023065"/>
    </source>
</evidence>
<evidence type="ECO:0000256" key="3">
    <source>
        <dbReference type="ARBA" id="ARBA00022568"/>
    </source>
</evidence>
<evidence type="ECO:0000256" key="4">
    <source>
        <dbReference type="ARBA" id="ARBA00022692"/>
    </source>
</evidence>
<keyword evidence="8 9" id="KW-0472">Membrane</keyword>
<keyword evidence="3 9" id="KW-0109">Calcium transport</keyword>
<evidence type="ECO:0000256" key="5">
    <source>
        <dbReference type="ARBA" id="ARBA00022837"/>
    </source>
</evidence>
<feature type="domain" description="Sodium/calcium exchanger membrane region" evidence="10">
    <location>
        <begin position="229"/>
        <end position="373"/>
    </location>
</feature>
<evidence type="ECO:0000256" key="2">
    <source>
        <dbReference type="ARBA" id="ARBA00022448"/>
    </source>
</evidence>
<dbReference type="Proteomes" id="UP000094025">
    <property type="component" value="Unassembled WGS sequence"/>
</dbReference>
<feature type="transmembrane region" description="Helical" evidence="9">
    <location>
        <begin position="224"/>
        <end position="243"/>
    </location>
</feature>
<dbReference type="InterPro" id="IPR004837">
    <property type="entry name" value="NaCa_Exmemb"/>
</dbReference>
<keyword evidence="5 9" id="KW-0106">Calcium</keyword>
<keyword evidence="6 9" id="KW-1133">Transmembrane helix</keyword>
<feature type="transmembrane region" description="Helical" evidence="9">
    <location>
        <begin position="295"/>
        <end position="321"/>
    </location>
</feature>
<feature type="transmembrane region" description="Helical" evidence="9">
    <location>
        <begin position="354"/>
        <end position="375"/>
    </location>
</feature>
<evidence type="ECO:0000256" key="6">
    <source>
        <dbReference type="ARBA" id="ARBA00022989"/>
    </source>
</evidence>
<evidence type="ECO:0000256" key="8">
    <source>
        <dbReference type="ARBA" id="ARBA00023136"/>
    </source>
</evidence>
<dbReference type="PANTHER" id="PTHR31503">
    <property type="entry name" value="VACUOLAR CALCIUM ION TRANSPORTER"/>
    <property type="match status" value="1"/>
</dbReference>
<sequence>MRKFEETSTIAPPRSAIGTVLAEVRRSPLFTLIVFVPVVFLFEQVFPEAHTWLFVLSIAAIVPLAALLSRATESVAAKTGDAVGGLLNATLGNLTELVISLAALQAGQYLLVKASIAGAIVTNTLFMLGGAFLIGGLKHHLQEFNRVNARFQASLLFLATIAILVPSLISEVDRTPAVAFSQKLSLGLAILLIAVYGLGMLFSLRTHRELFASAGHADVDEAPWSLPVGTVVLTVVTLLVAMVSEIFVGSVQVAAQHLGMTPAFVGFIVVALVGGAAEMTSAFSAARANRLDLSVGIALGSAAQIALFVAPVLVLVSYFIGPEPMSLQFWPGAVAMMLIATMAASLLSNGGHAAWYAGVMALAVYAIFALTLFLLPPGTGQ</sequence>
<keyword evidence="4 9" id="KW-0812">Transmembrane</keyword>
<feature type="transmembrane region" description="Helical" evidence="9">
    <location>
        <begin position="116"/>
        <end position="137"/>
    </location>
</feature>
<feature type="transmembrane region" description="Helical" evidence="9">
    <location>
        <begin position="184"/>
        <end position="204"/>
    </location>
</feature>
<evidence type="ECO:0000313" key="12">
    <source>
        <dbReference type="Proteomes" id="UP000094025"/>
    </source>
</evidence>
<evidence type="ECO:0000259" key="10">
    <source>
        <dbReference type="Pfam" id="PF01699"/>
    </source>
</evidence>